<dbReference type="GeneID" id="9478145"/>
<evidence type="ECO:0000313" key="2">
    <source>
        <dbReference type="Proteomes" id="UP000006643"/>
    </source>
</evidence>
<evidence type="ECO:0000313" key="1">
    <source>
        <dbReference type="EMBL" id="EEY60408.1"/>
    </source>
</evidence>
<dbReference type="RefSeq" id="XP_002900204.1">
    <property type="nucleotide sequence ID" value="XM_002900158.1"/>
</dbReference>
<sequence length="130" mass="14991">MCSRAMIATIQAVGMALPMCRCLHCKRRYLCLTPQCPHSLQHLPVRSAQARRLKVRKKCWDTTTRGTTMTLGILHPCQLSKRRYPYRTRSRRQCQPCLTLAIHPWVVTAVLTTPARTELSSCRTLKRIFP</sequence>
<dbReference type="Proteomes" id="UP000006643">
    <property type="component" value="Unassembled WGS sequence"/>
</dbReference>
<protein>
    <submittedName>
        <fullName evidence="1">Uncharacterized protein</fullName>
    </submittedName>
</protein>
<dbReference type="AlphaFoldDB" id="D0NL90"/>
<dbReference type="InParanoid" id="D0NL90"/>
<gene>
    <name evidence="1" type="ORF">PITG_22982</name>
</gene>
<name>D0NL90_PHYIT</name>
<accession>D0NL90</accession>
<dbReference type="VEuPathDB" id="FungiDB:PITG_22982"/>
<dbReference type="HOGENOM" id="CLU_1942200_0_0_1"/>
<dbReference type="KEGG" id="pif:PITG_22982"/>
<reference evidence="2" key="1">
    <citation type="journal article" date="2009" name="Nature">
        <title>Genome sequence and analysis of the Irish potato famine pathogen Phytophthora infestans.</title>
        <authorList>
            <consortium name="The Broad Institute Genome Sequencing Platform"/>
            <person name="Haas B.J."/>
            <person name="Kamoun S."/>
            <person name="Zody M.C."/>
            <person name="Jiang R.H."/>
            <person name="Handsaker R.E."/>
            <person name="Cano L.M."/>
            <person name="Grabherr M."/>
            <person name="Kodira C.D."/>
            <person name="Raffaele S."/>
            <person name="Torto-Alalibo T."/>
            <person name="Bozkurt T.O."/>
            <person name="Ah-Fong A.M."/>
            <person name="Alvarado L."/>
            <person name="Anderson V.L."/>
            <person name="Armstrong M.R."/>
            <person name="Avrova A."/>
            <person name="Baxter L."/>
            <person name="Beynon J."/>
            <person name="Boevink P.C."/>
            <person name="Bollmann S.R."/>
            <person name="Bos J.I."/>
            <person name="Bulone V."/>
            <person name="Cai G."/>
            <person name="Cakir C."/>
            <person name="Carrington J.C."/>
            <person name="Chawner M."/>
            <person name="Conti L."/>
            <person name="Costanzo S."/>
            <person name="Ewan R."/>
            <person name="Fahlgren N."/>
            <person name="Fischbach M.A."/>
            <person name="Fugelstad J."/>
            <person name="Gilroy E.M."/>
            <person name="Gnerre S."/>
            <person name="Green P.J."/>
            <person name="Grenville-Briggs L.J."/>
            <person name="Griffith J."/>
            <person name="Grunwald N.J."/>
            <person name="Horn K."/>
            <person name="Horner N.R."/>
            <person name="Hu C.H."/>
            <person name="Huitema E."/>
            <person name="Jeong D.H."/>
            <person name="Jones A.M."/>
            <person name="Jones J.D."/>
            <person name="Jones R.W."/>
            <person name="Karlsson E.K."/>
            <person name="Kunjeti S.G."/>
            <person name="Lamour K."/>
            <person name="Liu Z."/>
            <person name="Ma L."/>
            <person name="Maclean D."/>
            <person name="Chibucos M.C."/>
            <person name="McDonald H."/>
            <person name="McWalters J."/>
            <person name="Meijer H.J."/>
            <person name="Morgan W."/>
            <person name="Morris P.F."/>
            <person name="Munro C.A."/>
            <person name="O'Neill K."/>
            <person name="Ospina-Giraldo M."/>
            <person name="Pinzon A."/>
            <person name="Pritchard L."/>
            <person name="Ramsahoye B."/>
            <person name="Ren Q."/>
            <person name="Restrepo S."/>
            <person name="Roy S."/>
            <person name="Sadanandom A."/>
            <person name="Savidor A."/>
            <person name="Schornack S."/>
            <person name="Schwartz D.C."/>
            <person name="Schumann U.D."/>
            <person name="Schwessinger B."/>
            <person name="Seyer L."/>
            <person name="Sharpe T."/>
            <person name="Silvar C."/>
            <person name="Song J."/>
            <person name="Studholme D.J."/>
            <person name="Sykes S."/>
            <person name="Thines M."/>
            <person name="van de Vondervoort P.J."/>
            <person name="Phuntumart V."/>
            <person name="Wawra S."/>
            <person name="Weide R."/>
            <person name="Win J."/>
            <person name="Young C."/>
            <person name="Zhou S."/>
            <person name="Fry W."/>
            <person name="Meyers B.C."/>
            <person name="van West P."/>
            <person name="Ristaino J."/>
            <person name="Govers F."/>
            <person name="Birch P.R."/>
            <person name="Whisson S.C."/>
            <person name="Judelson H.S."/>
            <person name="Nusbaum C."/>
        </authorList>
    </citation>
    <scope>NUCLEOTIDE SEQUENCE [LARGE SCALE GENOMIC DNA]</scope>
    <source>
        <strain evidence="2">T30-4</strain>
    </source>
</reference>
<organism evidence="1 2">
    <name type="scientific">Phytophthora infestans (strain T30-4)</name>
    <name type="common">Potato late blight agent</name>
    <dbReference type="NCBI Taxonomy" id="403677"/>
    <lineage>
        <taxon>Eukaryota</taxon>
        <taxon>Sar</taxon>
        <taxon>Stramenopiles</taxon>
        <taxon>Oomycota</taxon>
        <taxon>Peronosporomycetes</taxon>
        <taxon>Peronosporales</taxon>
        <taxon>Peronosporaceae</taxon>
        <taxon>Phytophthora</taxon>
    </lineage>
</organism>
<dbReference type="EMBL" id="DS028144">
    <property type="protein sequence ID" value="EEY60408.1"/>
    <property type="molecule type" value="Genomic_DNA"/>
</dbReference>
<keyword evidence="2" id="KW-1185">Reference proteome</keyword>
<proteinExistence type="predicted"/>